<feature type="domain" description="Carrier" evidence="21">
    <location>
        <begin position="1339"/>
        <end position="1414"/>
    </location>
</feature>
<dbReference type="STRING" id="1781255.BH720_02700"/>
<dbReference type="RefSeq" id="WP_069965618.1">
    <property type="nucleotide sequence ID" value="NZ_CM124774.1"/>
</dbReference>
<dbReference type="SUPFAM" id="SSF51735">
    <property type="entry name" value="NAD(P)-binding Rossmann-fold domains"/>
    <property type="match status" value="2"/>
</dbReference>
<evidence type="ECO:0000256" key="12">
    <source>
        <dbReference type="ARBA" id="ARBA00051971"/>
    </source>
</evidence>
<dbReference type="GO" id="GO:0034081">
    <property type="term" value="C:polyketide synthase complex"/>
    <property type="evidence" value="ECO:0007669"/>
    <property type="project" value="UniProtKB-ARBA"/>
</dbReference>
<dbReference type="SUPFAM" id="SSF52151">
    <property type="entry name" value="FabD/lysophospholipase-like"/>
    <property type="match status" value="1"/>
</dbReference>
<dbReference type="GO" id="GO:0004315">
    <property type="term" value="F:3-oxoacyl-[acyl-carrier-protein] synthase activity"/>
    <property type="evidence" value="ECO:0007669"/>
    <property type="project" value="InterPro"/>
</dbReference>
<keyword evidence="8" id="KW-0560">Oxidoreductase</keyword>
<dbReference type="Pfam" id="PF02801">
    <property type="entry name" value="Ketoacyl-synt_C"/>
    <property type="match status" value="1"/>
</dbReference>
<evidence type="ECO:0000256" key="16">
    <source>
        <dbReference type="ARBA" id="ARBA00066974"/>
    </source>
</evidence>
<evidence type="ECO:0000256" key="1">
    <source>
        <dbReference type="ARBA" id="ARBA00001937"/>
    </source>
</evidence>
<keyword evidence="10" id="KW-0511">Multifunctional enzyme</keyword>
<comment type="catalytic activity">
    <reaction evidence="14">
        <text>icosanoyl-[(phenol)carboxyphthiodiolenone synthase] + 2 (S)-methylmalonyl-CoA + 3 malonyl-CoA + 5 NADPH + 10 H(+) = C32-carboxyphthiodiolenone-[(phenol)carboxyphthiodiolenone synthase] + 5 CO2 + 5 NADP(+) + 5 CoA + 2 H2O</text>
        <dbReference type="Rhea" id="RHEA:57748"/>
        <dbReference type="Rhea" id="RHEA-COMP:14985"/>
        <dbReference type="Rhea" id="RHEA-COMP:14986"/>
        <dbReference type="ChEBI" id="CHEBI:15377"/>
        <dbReference type="ChEBI" id="CHEBI:15378"/>
        <dbReference type="ChEBI" id="CHEBI:16526"/>
        <dbReference type="ChEBI" id="CHEBI:57287"/>
        <dbReference type="ChEBI" id="CHEBI:57327"/>
        <dbReference type="ChEBI" id="CHEBI:57384"/>
        <dbReference type="ChEBI" id="CHEBI:57783"/>
        <dbReference type="ChEBI" id="CHEBI:58349"/>
        <dbReference type="ChEBI" id="CHEBI:87848"/>
        <dbReference type="ChEBI" id="CHEBI:142236"/>
        <dbReference type="EC" id="2.3.1.292"/>
    </reaction>
</comment>
<evidence type="ECO:0000256" key="19">
    <source>
        <dbReference type="ARBA" id="ARBA00078169"/>
    </source>
</evidence>
<sequence>MNDLPTSLEIPDTAIAIVGMAGRFPQAQNLEAFWQNLKNGKESITFFSDEELQAAGVDPATLSDPNFVKARAILDEVEGFDAGLFGLSPREAEITDPQHRLFLESAWEALENAGYDAPRYPGAIGVFAGSSLSSYLLNACLNPQLKNTVDLHQLAIGNDKDFLTTRVAYKLNLKGPSYTVQTACSTSLVAVHLACQSLLNGECDMALAGGVSISAARKMGYFYHEGGIGSIDGHCRAFDAAAKGTVGGEGVGIVVLKRLEDALNDRDRIQAVIRGSAINNDGALKVSYTAPSLDSQAQAIRMAIAIAEIPPESLTYIETHGTGTPLGDPIEIAALTQAFSSSQRGFCAIGSVKTNIGHLDAAAGIAGLIKTVLALQHQQIPPSLHFQQPNPQIDFANSPFYVNTQLSAWEAHATPRRAGVSSFGIGGTNAHVILEEAPPVVPSPPAESGQVLRLSAKTETALETATANLVQHLQQHPDLNLADVAYTLHLGRRPLEYRRAVVCQTVAEAIAAFTHPPTSSYCKTGDRPIAFLFPGQGSQYLNMARELYDSEPTVRHWIDRGCEVLQPHLGLDLRSRLYSEIDQLTPTAIAQPALFVVEYALAQLWMSWGVVPDVALGHSIGEYVAATLAGVFTFEDALTLVAKRGYWMQQQPPGAMLAVQQQADRLELGENLWLAAYNSPTHCVVSGTFAAIDALQHQLEQAGIGCRCLQTSHAFHSPLMGDAVAPLVELVRTLPLQPPRFPFLSNVTGTWITAAQATDPHYWGEHLINSVQFSQGAAELLKDPDRILIEVGPGRTLSRLSQQQSSSQMILTTLRHPQEQHSDRAFILNTVAQLWLAGVEVNPSEFYATPRSRVPLPTYPFERQRYWLEPHPQFQALVGQNPRNFQHREISDWFYLPSWKRSLLPQSSAASGCVWVLMPESAEGSEFIQQLQARGVMAIAISSPHPDYPALLQKGCPTQIIYGWGLSNPSLTHVENLLALVQTLGAANITQPLTLTVVSNQVQEVTGLERGEPEEAIALAACNVIPLEYPNITCRSIDIMWPSPEAIAQLVAEVTSNSRDPVVAYRGSHRWLPSYEPVRLTATTPQRLRHQGVYLITGGLGGIGFALAEYLARTVQARLILVGRTAKTAEKVPVLEALGAQVLVVQADITCREQLQPAIALATQRFGPIHGVIHAAGIPGGGTIQRLAPAQLHRTLAPKVTGTRLLAELLQDAPLDFFYCCSSLNSMVGVPGLVDYCAANAFLDAFARTHPAACAINWGRWQVGMMAGSTEGMTVQEGVAAFERILSSPPMAQIIVSPEDFATLQARSRQVTAWQAQLTAQVTAKPAHPRPPLETPYTAPRNGVESEIAQLSQQLLGVEPVGVEDNFFELGGDSLMATMLISRLSKNFNLELAPASFFHAPTVAALGETIVEQLAVRSDRQLLNQALAEIEMLSEDEVQALLATTGGI</sequence>
<accession>A0A1E5QPW2</accession>
<comment type="catalytic activity">
    <reaction evidence="11">
        <text>17-(4-hydroxyphenyl)heptadecanoyl-[(phenol)carboxyphthiodiolenone synthase] + 2 (S)-methylmalonyl-CoA + 3 malonyl-CoA + 5 NADPH + 10 H(+) = C35-(phenol)carboxyphthiodiolenone-[(phenol)carboxyphthiodiolenone synthase] + 5 CO2 + 5 NADP(+) + 5 CoA + 2 H2O</text>
        <dbReference type="Rhea" id="RHEA:57756"/>
        <dbReference type="Rhea" id="RHEA-COMP:14272"/>
        <dbReference type="Rhea" id="RHEA-COMP:14989"/>
        <dbReference type="ChEBI" id="CHEBI:15377"/>
        <dbReference type="ChEBI" id="CHEBI:15378"/>
        <dbReference type="ChEBI" id="CHEBI:16526"/>
        <dbReference type="ChEBI" id="CHEBI:57287"/>
        <dbReference type="ChEBI" id="CHEBI:57327"/>
        <dbReference type="ChEBI" id="CHEBI:57384"/>
        <dbReference type="ChEBI" id="CHEBI:57783"/>
        <dbReference type="ChEBI" id="CHEBI:58349"/>
        <dbReference type="ChEBI" id="CHEBI:133300"/>
        <dbReference type="ChEBI" id="CHEBI:142259"/>
        <dbReference type="EC" id="2.3.1.292"/>
    </reaction>
</comment>
<dbReference type="SMART" id="SM00827">
    <property type="entry name" value="PKS_AT"/>
    <property type="match status" value="1"/>
</dbReference>
<reference evidence="23" key="1">
    <citation type="submission" date="2016-09" db="EMBL/GenBank/DDBJ databases">
        <title>Draft genome of thermotolerant cyanobacterium Desertifilum sp. strain IPPAS B-1220.</title>
        <authorList>
            <person name="Sinetova M.A."/>
            <person name="Bolakhan K."/>
            <person name="Zayadan B.K."/>
            <person name="Mironov K.S."/>
            <person name="Ustinova V."/>
            <person name="Kupriyanova E.V."/>
            <person name="Sidorov R.A."/>
            <person name="Skrypnik A.N."/>
            <person name="Gogoleva N.E."/>
            <person name="Gogolev Y.V."/>
            <person name="Los D.A."/>
        </authorList>
    </citation>
    <scope>NUCLEOTIDE SEQUENCE [LARGE SCALE GENOMIC DNA]</scope>
    <source>
        <strain evidence="23">IPPAS B-1220</strain>
    </source>
</reference>
<comment type="cofactor">
    <cofactor evidence="1">
        <name>NADP(+)</name>
        <dbReference type="ChEBI" id="CHEBI:58349"/>
    </cofactor>
</comment>
<evidence type="ECO:0000256" key="6">
    <source>
        <dbReference type="ARBA" id="ARBA00022832"/>
    </source>
</evidence>
<evidence type="ECO:0000256" key="18">
    <source>
        <dbReference type="ARBA" id="ARBA00075053"/>
    </source>
</evidence>
<comment type="caution">
    <text evidence="23">The sequence shown here is derived from an EMBL/GenBank/DDBJ whole genome shotgun (WGS) entry which is preliminary data.</text>
</comment>
<dbReference type="PROSITE" id="PS50075">
    <property type="entry name" value="CARRIER"/>
    <property type="match status" value="1"/>
</dbReference>
<evidence type="ECO:0000256" key="4">
    <source>
        <dbReference type="ARBA" id="ARBA00022553"/>
    </source>
</evidence>
<dbReference type="InterPro" id="IPR018201">
    <property type="entry name" value="Ketoacyl_synth_AS"/>
</dbReference>
<dbReference type="InterPro" id="IPR016035">
    <property type="entry name" value="Acyl_Trfase/lysoPLipase"/>
</dbReference>
<dbReference type="GO" id="GO:0016491">
    <property type="term" value="F:oxidoreductase activity"/>
    <property type="evidence" value="ECO:0007669"/>
    <property type="project" value="UniProtKB-KW"/>
</dbReference>
<dbReference type="FunFam" id="1.10.1200.10:FF:000005">
    <property type="entry name" value="Nonribosomal peptide synthetase 1"/>
    <property type="match status" value="1"/>
</dbReference>
<dbReference type="Pfam" id="PF08659">
    <property type="entry name" value="KR"/>
    <property type="match status" value="1"/>
</dbReference>
<comment type="cofactor">
    <cofactor evidence="2">
        <name>pantetheine 4'-phosphate</name>
        <dbReference type="ChEBI" id="CHEBI:47942"/>
    </cofactor>
</comment>
<dbReference type="Gene3D" id="3.30.70.250">
    <property type="entry name" value="Malonyl-CoA ACP transacylase, ACP-binding"/>
    <property type="match status" value="1"/>
</dbReference>
<dbReference type="SUPFAM" id="SSF55048">
    <property type="entry name" value="Probable ACP-binding domain of malonyl-CoA ACP transacylase"/>
    <property type="match status" value="1"/>
</dbReference>
<evidence type="ECO:0000259" key="22">
    <source>
        <dbReference type="PROSITE" id="PS52004"/>
    </source>
</evidence>
<evidence type="ECO:0000259" key="21">
    <source>
        <dbReference type="PROSITE" id="PS50075"/>
    </source>
</evidence>
<dbReference type="InterPro" id="IPR016036">
    <property type="entry name" value="Malonyl_transacylase_ACP-bd"/>
</dbReference>
<keyword evidence="3" id="KW-0596">Phosphopantetheine</keyword>
<dbReference type="OrthoDB" id="499075at2"/>
<evidence type="ECO:0000256" key="17">
    <source>
        <dbReference type="ARBA" id="ARBA00073623"/>
    </source>
</evidence>
<comment type="function">
    <text evidence="15">Part of the PpsABCDE complex involved in the biosynthesis of the lipid core common to phthiocerols and phenolphthiocerols by successive additions of malonyl-CoA or methylmalonyl-CoA extender units. PpsA can accept as substrate the activated forms of either icosanoyl (C20), docosanoyl (C22) or lignoceroyl (C24) groups from FadD26, or a (4-hydroxyphenyl)-C17 or (4-hydroxyphenyl)-C19 fatty acyl from FadD29. PpsA initiates the biosynthesis and extends its substrate using a malonyl-CoA extender unit. The PpsB and PpsC proteins add the second and third malonyl-CoA extender units. PpsD adds an (R)-methylmalonyl unit and PpsE adds a second (R)-methylmalonyl unit. The incorporation of the methylmalonyl units results in formation of two branched methyl groups in the elongated product.</text>
</comment>
<dbReference type="PROSITE" id="PS00012">
    <property type="entry name" value="PHOSPHOPANTETHEINE"/>
    <property type="match status" value="1"/>
</dbReference>
<dbReference type="InterPro" id="IPR036736">
    <property type="entry name" value="ACP-like_sf"/>
</dbReference>
<dbReference type="InterPro" id="IPR036291">
    <property type="entry name" value="NAD(P)-bd_dom_sf"/>
</dbReference>
<evidence type="ECO:0000256" key="14">
    <source>
        <dbReference type="ARBA" id="ARBA00052745"/>
    </source>
</evidence>
<dbReference type="GO" id="GO:0031177">
    <property type="term" value="F:phosphopantetheine binding"/>
    <property type="evidence" value="ECO:0007669"/>
    <property type="project" value="InterPro"/>
</dbReference>
<comment type="catalytic activity">
    <reaction evidence="12">
        <text>19-(4-hydroxyphenyl)nonadecanoyl-[(phenol)carboxyphthiodiolenone synthase] + 2 (S)-methylmalonyl-CoA + 3 malonyl-CoA + 5 NADPH + 10 H(+) = C37-(phenol)carboxyphthiodiolenone-[(phenol)carboxyphthiodiolenone synthase] + 5 CO2 + 5 NADP(+) + 5 CoA + 2 H2O</text>
        <dbReference type="Rhea" id="RHEA:57760"/>
        <dbReference type="Rhea" id="RHEA-COMP:14273"/>
        <dbReference type="Rhea" id="RHEA-COMP:14990"/>
        <dbReference type="ChEBI" id="CHEBI:15377"/>
        <dbReference type="ChEBI" id="CHEBI:15378"/>
        <dbReference type="ChEBI" id="CHEBI:16526"/>
        <dbReference type="ChEBI" id="CHEBI:57287"/>
        <dbReference type="ChEBI" id="CHEBI:57327"/>
        <dbReference type="ChEBI" id="CHEBI:57384"/>
        <dbReference type="ChEBI" id="CHEBI:57783"/>
        <dbReference type="ChEBI" id="CHEBI:58349"/>
        <dbReference type="ChEBI" id="CHEBI:133301"/>
        <dbReference type="ChEBI" id="CHEBI:142260"/>
        <dbReference type="EC" id="2.3.1.292"/>
    </reaction>
</comment>
<dbReference type="InterPro" id="IPR014030">
    <property type="entry name" value="Ketoacyl_synth_N"/>
</dbReference>
<keyword evidence="7" id="KW-0521">NADP</keyword>
<gene>
    <name evidence="23" type="ORF">BH720_02700</name>
</gene>
<dbReference type="Gene3D" id="3.40.47.10">
    <property type="match status" value="1"/>
</dbReference>
<proteinExistence type="predicted"/>
<evidence type="ECO:0000256" key="9">
    <source>
        <dbReference type="ARBA" id="ARBA00023098"/>
    </source>
</evidence>
<comment type="catalytic activity">
    <reaction evidence="13">
        <text>docosanoyl-[(phenol)carboxyphthiodiolenone synthase] + 2 (S)-methylmalonyl-CoA + 3 malonyl-CoA + 5 NADPH + 10 H(+) = C34-carboxyphthiodiolenone-[(phenol)carboxyphthiodiolenone synthase] + 5 CO2 + 5 NADP(+) + 5 CoA + 2 H2O</text>
        <dbReference type="Rhea" id="RHEA:57752"/>
        <dbReference type="Rhea" id="RHEA-COMP:14987"/>
        <dbReference type="Rhea" id="RHEA-COMP:14988"/>
        <dbReference type="ChEBI" id="CHEBI:15377"/>
        <dbReference type="ChEBI" id="CHEBI:15378"/>
        <dbReference type="ChEBI" id="CHEBI:16526"/>
        <dbReference type="ChEBI" id="CHEBI:57287"/>
        <dbReference type="ChEBI" id="CHEBI:57327"/>
        <dbReference type="ChEBI" id="CHEBI:57384"/>
        <dbReference type="ChEBI" id="CHEBI:57783"/>
        <dbReference type="ChEBI" id="CHEBI:58349"/>
        <dbReference type="ChEBI" id="CHEBI:142237"/>
        <dbReference type="ChEBI" id="CHEBI:142238"/>
        <dbReference type="EC" id="2.3.1.292"/>
    </reaction>
</comment>
<keyword evidence="9" id="KW-0443">Lipid metabolism</keyword>
<evidence type="ECO:0000256" key="13">
    <source>
        <dbReference type="ARBA" id="ARBA00052119"/>
    </source>
</evidence>
<organism evidence="23">
    <name type="scientific">Desertifilum tharense IPPAS B-1220</name>
    <dbReference type="NCBI Taxonomy" id="1781255"/>
    <lineage>
        <taxon>Bacteria</taxon>
        <taxon>Bacillati</taxon>
        <taxon>Cyanobacteriota</taxon>
        <taxon>Cyanophyceae</taxon>
        <taxon>Desertifilales</taxon>
        <taxon>Desertifilaceae</taxon>
        <taxon>Desertifilum</taxon>
    </lineage>
</organism>
<dbReference type="Gene3D" id="3.40.50.1820">
    <property type="entry name" value="alpha/beta hydrolase"/>
    <property type="match status" value="1"/>
</dbReference>
<protein>
    <recommendedName>
        <fullName evidence="17">Phenolphthiocerol/phthiocerol polyketide synthase subunit E</fullName>
        <ecNumber evidence="16">2.3.1.292</ecNumber>
    </recommendedName>
    <alternativeName>
        <fullName evidence="19">(Phenol)carboxyphthiodiolenone synthase subunit E</fullName>
    </alternativeName>
    <alternativeName>
        <fullName evidence="20">Beta-ketoacyl-acyl-carrier-protein synthase I</fullName>
    </alternativeName>
    <alternativeName>
        <fullName evidence="18">Phthiocerol synthesis polyketide synthase type I PpsE</fullName>
    </alternativeName>
</protein>
<dbReference type="InterPro" id="IPR016039">
    <property type="entry name" value="Thiolase-like"/>
</dbReference>
<evidence type="ECO:0000256" key="2">
    <source>
        <dbReference type="ARBA" id="ARBA00001957"/>
    </source>
</evidence>
<dbReference type="InterPro" id="IPR057326">
    <property type="entry name" value="KR_dom"/>
</dbReference>
<dbReference type="Pfam" id="PF00698">
    <property type="entry name" value="Acyl_transf_1"/>
    <property type="match status" value="1"/>
</dbReference>
<evidence type="ECO:0000256" key="7">
    <source>
        <dbReference type="ARBA" id="ARBA00022857"/>
    </source>
</evidence>
<dbReference type="EC" id="2.3.1.292" evidence="16"/>
<dbReference type="FunFam" id="3.40.47.10:FF:000042">
    <property type="entry name" value="Polyketide synthase Pks13"/>
    <property type="match status" value="1"/>
</dbReference>
<keyword evidence="5" id="KW-0808">Transferase</keyword>
<evidence type="ECO:0000256" key="15">
    <source>
        <dbReference type="ARBA" id="ARBA00058455"/>
    </source>
</evidence>
<name>A0A1E5QPW2_9CYAN</name>
<dbReference type="InterPro" id="IPR009081">
    <property type="entry name" value="PP-bd_ACP"/>
</dbReference>
<dbReference type="Pfam" id="PF00550">
    <property type="entry name" value="PP-binding"/>
    <property type="match status" value="1"/>
</dbReference>
<evidence type="ECO:0000256" key="11">
    <source>
        <dbReference type="ARBA" id="ARBA00050973"/>
    </source>
</evidence>
<dbReference type="PROSITE" id="PS00606">
    <property type="entry name" value="KS3_1"/>
    <property type="match status" value="1"/>
</dbReference>
<evidence type="ECO:0000256" key="20">
    <source>
        <dbReference type="ARBA" id="ARBA00084020"/>
    </source>
</evidence>
<dbReference type="EMBL" id="MJGC01000032">
    <property type="protein sequence ID" value="OEJ76688.1"/>
    <property type="molecule type" value="Genomic_DNA"/>
</dbReference>
<dbReference type="CDD" id="cd08953">
    <property type="entry name" value="KR_2_SDR_x"/>
    <property type="match status" value="1"/>
</dbReference>
<dbReference type="InterPro" id="IPR013968">
    <property type="entry name" value="PKS_KR"/>
</dbReference>
<dbReference type="InterPro" id="IPR001227">
    <property type="entry name" value="Ac_transferase_dom_sf"/>
</dbReference>
<dbReference type="Pfam" id="PF00109">
    <property type="entry name" value="ketoacyl-synt"/>
    <property type="match status" value="1"/>
</dbReference>
<dbReference type="SMART" id="SM00823">
    <property type="entry name" value="PKS_PP"/>
    <property type="match status" value="1"/>
</dbReference>
<dbReference type="Gene3D" id="3.40.366.10">
    <property type="entry name" value="Malonyl-Coenzyme A Acyl Carrier Protein, domain 2"/>
    <property type="match status" value="1"/>
</dbReference>
<evidence type="ECO:0000256" key="8">
    <source>
        <dbReference type="ARBA" id="ARBA00023002"/>
    </source>
</evidence>
<evidence type="ECO:0000256" key="10">
    <source>
        <dbReference type="ARBA" id="ARBA00023268"/>
    </source>
</evidence>
<dbReference type="PANTHER" id="PTHR43775">
    <property type="entry name" value="FATTY ACID SYNTHASE"/>
    <property type="match status" value="1"/>
</dbReference>
<evidence type="ECO:0000313" key="23">
    <source>
        <dbReference type="EMBL" id="OEJ76688.1"/>
    </source>
</evidence>
<dbReference type="Gene3D" id="3.40.50.720">
    <property type="entry name" value="NAD(P)-binding Rossmann-like Domain"/>
    <property type="match status" value="1"/>
</dbReference>
<dbReference type="SUPFAM" id="SSF53901">
    <property type="entry name" value="Thiolase-like"/>
    <property type="match status" value="1"/>
</dbReference>
<dbReference type="SMART" id="SM00825">
    <property type="entry name" value="PKS_KS"/>
    <property type="match status" value="1"/>
</dbReference>
<dbReference type="SMART" id="SM00822">
    <property type="entry name" value="PKS_KR"/>
    <property type="match status" value="1"/>
</dbReference>
<dbReference type="PANTHER" id="PTHR43775:SF51">
    <property type="entry name" value="INACTIVE PHENOLPHTHIOCEROL SYNTHESIS POLYKETIDE SYNTHASE TYPE I PKS1-RELATED"/>
    <property type="match status" value="1"/>
</dbReference>
<dbReference type="InterPro" id="IPR029058">
    <property type="entry name" value="AB_hydrolase_fold"/>
</dbReference>
<dbReference type="InterPro" id="IPR006162">
    <property type="entry name" value="Ppantetheine_attach_site"/>
</dbReference>
<keyword evidence="6" id="KW-0276">Fatty acid metabolism</keyword>
<feature type="domain" description="Ketosynthase family 3 (KS3)" evidence="22">
    <location>
        <begin position="12"/>
        <end position="436"/>
    </location>
</feature>
<evidence type="ECO:0000256" key="3">
    <source>
        <dbReference type="ARBA" id="ARBA00022450"/>
    </source>
</evidence>
<dbReference type="CDD" id="cd00833">
    <property type="entry name" value="PKS"/>
    <property type="match status" value="1"/>
</dbReference>
<dbReference type="InterPro" id="IPR020806">
    <property type="entry name" value="PKS_PP-bd"/>
</dbReference>
<dbReference type="Pfam" id="PF22621">
    <property type="entry name" value="CurL-like_PKS_C"/>
    <property type="match status" value="1"/>
</dbReference>
<dbReference type="GO" id="GO:0006633">
    <property type="term" value="P:fatty acid biosynthetic process"/>
    <property type="evidence" value="ECO:0007669"/>
    <property type="project" value="InterPro"/>
</dbReference>
<keyword evidence="4" id="KW-0597">Phosphoprotein</keyword>
<dbReference type="InterPro" id="IPR050091">
    <property type="entry name" value="PKS_NRPS_Biosynth_Enz"/>
</dbReference>
<dbReference type="PROSITE" id="PS52004">
    <property type="entry name" value="KS3_2"/>
    <property type="match status" value="1"/>
</dbReference>
<dbReference type="SUPFAM" id="SSF47336">
    <property type="entry name" value="ACP-like"/>
    <property type="match status" value="1"/>
</dbReference>
<evidence type="ECO:0000256" key="5">
    <source>
        <dbReference type="ARBA" id="ARBA00022679"/>
    </source>
</evidence>
<dbReference type="InterPro" id="IPR014043">
    <property type="entry name" value="Acyl_transferase_dom"/>
</dbReference>
<dbReference type="Gene3D" id="3.30.70.3290">
    <property type="match status" value="1"/>
</dbReference>
<dbReference type="InterPro" id="IPR014031">
    <property type="entry name" value="Ketoacyl_synth_C"/>
</dbReference>
<dbReference type="InterPro" id="IPR020841">
    <property type="entry name" value="PKS_Beta-ketoAc_synthase_dom"/>
</dbReference>
<dbReference type="GO" id="GO:0004312">
    <property type="term" value="F:fatty acid synthase activity"/>
    <property type="evidence" value="ECO:0007669"/>
    <property type="project" value="TreeGrafter"/>
</dbReference>